<evidence type="ECO:0000313" key="2">
    <source>
        <dbReference type="Proteomes" id="UP000548326"/>
    </source>
</evidence>
<evidence type="ECO:0000313" key="1">
    <source>
        <dbReference type="EMBL" id="MBB6131168.1"/>
    </source>
</evidence>
<dbReference type="AlphaFoldDB" id="A0A841JQX9"/>
<comment type="caution">
    <text evidence="1">The sequence shown here is derived from an EMBL/GenBank/DDBJ whole genome shotgun (WGS) entry which is preliminary data.</text>
</comment>
<sequence>MKKLKLNLQQTGTSEALTKDQLKNVPGGEY</sequence>
<reference evidence="1 2" key="1">
    <citation type="submission" date="2020-08" db="EMBL/GenBank/DDBJ databases">
        <title>Genomic Encyclopedia of Type Strains, Phase IV (KMG-V): Genome sequencing to study the core and pangenomes of soil and plant-associated prokaryotes.</title>
        <authorList>
            <person name="Whitman W."/>
        </authorList>
    </citation>
    <scope>NUCLEOTIDE SEQUENCE [LARGE SCALE GENOMIC DNA]</scope>
    <source>
        <strain evidence="1 2">MP601</strain>
    </source>
</reference>
<organism evidence="1 2">
    <name type="scientific">Mucilaginibacter lappiensis</name>
    <dbReference type="NCBI Taxonomy" id="354630"/>
    <lineage>
        <taxon>Bacteria</taxon>
        <taxon>Pseudomonadati</taxon>
        <taxon>Bacteroidota</taxon>
        <taxon>Sphingobacteriia</taxon>
        <taxon>Sphingobacteriales</taxon>
        <taxon>Sphingobacteriaceae</taxon>
        <taxon>Mucilaginibacter</taxon>
    </lineage>
</organism>
<dbReference type="Proteomes" id="UP000548326">
    <property type="component" value="Unassembled WGS sequence"/>
</dbReference>
<accession>A0A841JQX9</accession>
<dbReference type="EMBL" id="JACHCA010000020">
    <property type="protein sequence ID" value="MBB6131168.1"/>
    <property type="molecule type" value="Genomic_DNA"/>
</dbReference>
<proteinExistence type="predicted"/>
<protein>
    <submittedName>
        <fullName evidence="1">Uncharacterized protein</fullName>
    </submittedName>
</protein>
<gene>
    <name evidence="1" type="ORF">HDF22_005319</name>
</gene>
<name>A0A841JQX9_9SPHI</name>